<evidence type="ECO:0000313" key="2">
    <source>
        <dbReference type="Proteomes" id="UP000002837"/>
    </source>
</evidence>
<gene>
    <name evidence="1" type="ORF">LEP1GSC128_1949</name>
</gene>
<sequence length="112" mass="13430">MRQHNSPKKQTVLNLQEPHFCDLETNKSNSEYLEPAFRRQKTDELRVQRTEDGRQRTETGELLHHGFGMQLAETEKKTALEKQNIPYFRNRFSFKTKIVSFFTYPFLQYILC</sequence>
<dbReference type="Proteomes" id="UP000002837">
    <property type="component" value="Unassembled WGS sequence"/>
</dbReference>
<protein>
    <submittedName>
        <fullName evidence="1">Uncharacterized protein</fullName>
    </submittedName>
</protein>
<keyword evidence="2" id="KW-1185">Reference proteome</keyword>
<name>A0ABN0I0T4_LEPBO</name>
<reference evidence="1" key="1">
    <citation type="submission" date="2012-09" db="EMBL/GenBank/DDBJ databases">
        <authorList>
            <person name="Harkins D.M."/>
            <person name="Durkin A.S."/>
            <person name="Brinkac L.M."/>
            <person name="Selengut J.D."/>
            <person name="Sanka R."/>
            <person name="DePew J."/>
            <person name="Purushe J."/>
            <person name="Picardeau M."/>
            <person name="Werts C."/>
            <person name="Goarant C."/>
            <person name="Vinetz J.M."/>
            <person name="Sutton G.G."/>
            <person name="Nelson W.C."/>
            <person name="Fouts D.E."/>
        </authorList>
    </citation>
    <scope>NUCLEOTIDE SEQUENCE [LARGE SCALE GENOMIC DNA]</scope>
    <source>
        <strain evidence="1">200801926</strain>
    </source>
</reference>
<comment type="caution">
    <text evidence="1">The sequence shown here is derived from an EMBL/GenBank/DDBJ whole genome shotgun (WGS) entry which is preliminary data.</text>
</comment>
<organism evidence="1 2">
    <name type="scientific">Leptospira borgpetersenii str. 200801926</name>
    <dbReference type="NCBI Taxonomy" id="1193009"/>
    <lineage>
        <taxon>Bacteria</taxon>
        <taxon>Pseudomonadati</taxon>
        <taxon>Spirochaetota</taxon>
        <taxon>Spirochaetia</taxon>
        <taxon>Leptospirales</taxon>
        <taxon>Leptospiraceae</taxon>
        <taxon>Leptospira</taxon>
    </lineage>
</organism>
<evidence type="ECO:0000313" key="1">
    <source>
        <dbReference type="EMBL" id="EKP14669.1"/>
    </source>
</evidence>
<accession>A0ABN0I0T4</accession>
<proteinExistence type="predicted"/>
<dbReference type="EMBL" id="AKWJ02000017">
    <property type="protein sequence ID" value="EKP14669.1"/>
    <property type="molecule type" value="Genomic_DNA"/>
</dbReference>
<feature type="non-terminal residue" evidence="1">
    <location>
        <position position="112"/>
    </location>
</feature>